<comment type="caution">
    <text evidence="2">The sequence shown here is derived from an EMBL/GenBank/DDBJ whole genome shotgun (WGS) entry which is preliminary data.</text>
</comment>
<dbReference type="InterPro" id="IPR000182">
    <property type="entry name" value="GNAT_dom"/>
</dbReference>
<dbReference type="PROSITE" id="PS51186">
    <property type="entry name" value="GNAT"/>
    <property type="match status" value="1"/>
</dbReference>
<dbReference type="InterPro" id="IPR029060">
    <property type="entry name" value="PIN-like_dom_sf"/>
</dbReference>
<organism evidence="2 3">
    <name type="scientific">Corallococcus praedator</name>
    <dbReference type="NCBI Taxonomy" id="2316724"/>
    <lineage>
        <taxon>Bacteria</taxon>
        <taxon>Pseudomonadati</taxon>
        <taxon>Myxococcota</taxon>
        <taxon>Myxococcia</taxon>
        <taxon>Myxococcales</taxon>
        <taxon>Cystobacterineae</taxon>
        <taxon>Myxococcaceae</taxon>
        <taxon>Corallococcus</taxon>
    </lineage>
</organism>
<name>A0ABX9QAJ1_9BACT</name>
<dbReference type="InterPro" id="IPR016181">
    <property type="entry name" value="Acyl_CoA_acyltransferase"/>
</dbReference>
<evidence type="ECO:0000313" key="2">
    <source>
        <dbReference type="EMBL" id="RKH97421.1"/>
    </source>
</evidence>
<dbReference type="SUPFAM" id="SSF55729">
    <property type="entry name" value="Acyl-CoA N-acyltransferases (Nat)"/>
    <property type="match status" value="1"/>
</dbReference>
<gene>
    <name evidence="2" type="ORF">D7Y13_29680</name>
</gene>
<reference evidence="2 3" key="1">
    <citation type="submission" date="2018-09" db="EMBL/GenBank/DDBJ databases">
        <authorList>
            <person name="Livingstone P.G."/>
            <person name="Whitworth D.E."/>
        </authorList>
    </citation>
    <scope>NUCLEOTIDE SEQUENCE [LARGE SCALE GENOMIC DNA]</scope>
    <source>
        <strain evidence="2 3">CA031B</strain>
    </source>
</reference>
<evidence type="ECO:0000313" key="3">
    <source>
        <dbReference type="Proteomes" id="UP000278907"/>
    </source>
</evidence>
<feature type="domain" description="N-acetyltransferase" evidence="1">
    <location>
        <begin position="159"/>
        <end position="302"/>
    </location>
</feature>
<keyword evidence="3" id="KW-1185">Reference proteome</keyword>
<dbReference type="SUPFAM" id="SSF88723">
    <property type="entry name" value="PIN domain-like"/>
    <property type="match status" value="1"/>
</dbReference>
<proteinExistence type="predicted"/>
<evidence type="ECO:0000259" key="1">
    <source>
        <dbReference type="PROSITE" id="PS51186"/>
    </source>
</evidence>
<sequence>MKILIDTNVLIPLEPTSPAQIEALTKPATTLVRTLEEAGYQLFVHPFMQVEIERDRDEERRQLRELLLKKYLPLPAPPPIPEAWAEILGSPEAHSRDWVEQHLLSAVRSNAVGVLVTEDLRLHRAAKRVGLKERVATVSEALVFVQGLRDTVAQPPPAVEFTFAHAVEAEDPIFESLREDYPPFDAWFRKCQQEHRRCWVVRGEGRHLAALCLIKDEEGILGFKGRTLKLCTFKVSTLHQGRRLGELLLKSVFEHVAKNGHAFVYVTAYERQGPLIAMLEDFGFRVEGKQENGELILVKPLRSAETPEGLGPLEFHVRYGPPAMRFDTSAFIIPIEPRFHHLLFPDADPQLSLDPGVHSFGNGLRKVYLCRAQTRQIEPGAPLLFYLSHSRKAVTVMGVAEQTLASSDANQIAASVGKRTVFPLREIEALCSNGEVLAIHFRQAAILKEPLLLNDLCRHGVLNGPPQSITTVQQGGREWLRQRLGL</sequence>
<dbReference type="Pfam" id="PF00583">
    <property type="entry name" value="Acetyltransf_1"/>
    <property type="match status" value="1"/>
</dbReference>
<protein>
    <submittedName>
        <fullName evidence="2">GNAT family N-acetyltransferase</fullName>
    </submittedName>
</protein>
<accession>A0ABX9QAJ1</accession>
<dbReference type="RefSeq" id="WP_120585532.1">
    <property type="nucleotide sequence ID" value="NZ_RAWI01000297.1"/>
</dbReference>
<dbReference type="Proteomes" id="UP000278907">
    <property type="component" value="Unassembled WGS sequence"/>
</dbReference>
<dbReference type="Gene3D" id="3.40.630.30">
    <property type="match status" value="1"/>
</dbReference>
<dbReference type="EMBL" id="RAWI01000297">
    <property type="protein sequence ID" value="RKH97421.1"/>
    <property type="molecule type" value="Genomic_DNA"/>
</dbReference>